<dbReference type="AlphaFoldDB" id="A0A165SZW1"/>
<dbReference type="STRING" id="1314782.A0A165SZW1"/>
<evidence type="ECO:0000256" key="2">
    <source>
        <dbReference type="ARBA" id="ARBA00022679"/>
    </source>
</evidence>
<dbReference type="EMBL" id="KV425569">
    <property type="protein sequence ID" value="KZT25923.1"/>
    <property type="molecule type" value="Genomic_DNA"/>
</dbReference>
<feature type="chain" id="PRO_5007866778" evidence="3">
    <location>
        <begin position="30"/>
        <end position="408"/>
    </location>
</feature>
<organism evidence="4 5">
    <name type="scientific">Neolentinus lepideus HHB14362 ss-1</name>
    <dbReference type="NCBI Taxonomy" id="1314782"/>
    <lineage>
        <taxon>Eukaryota</taxon>
        <taxon>Fungi</taxon>
        <taxon>Dikarya</taxon>
        <taxon>Basidiomycota</taxon>
        <taxon>Agaricomycotina</taxon>
        <taxon>Agaricomycetes</taxon>
        <taxon>Gloeophyllales</taxon>
        <taxon>Gloeophyllaceae</taxon>
        <taxon>Neolentinus</taxon>
    </lineage>
</organism>
<keyword evidence="2 4" id="KW-0808">Transferase</keyword>
<evidence type="ECO:0000256" key="1">
    <source>
        <dbReference type="ARBA" id="ARBA00007677"/>
    </source>
</evidence>
<dbReference type="FunFam" id="3.90.550.10:FF:000051">
    <property type="entry name" value="Alpha-1,2-mannosyltransferase (Ktr4)"/>
    <property type="match status" value="1"/>
</dbReference>
<dbReference type="PANTHER" id="PTHR31121:SF6">
    <property type="entry name" value="ALPHA-1,2 MANNOSYLTRANSFERASE KTR1"/>
    <property type="match status" value="1"/>
</dbReference>
<dbReference type="InParanoid" id="A0A165SZW1"/>
<comment type="similarity">
    <text evidence="1">Belongs to the glycosyltransferase 15 family.</text>
</comment>
<keyword evidence="3" id="KW-0732">Signal</keyword>
<name>A0A165SZW1_9AGAM</name>
<protein>
    <submittedName>
        <fullName evidence="4">Glycosyltransferase family 15 protein</fullName>
    </submittedName>
</protein>
<dbReference type="GO" id="GO:0006487">
    <property type="term" value="P:protein N-linked glycosylation"/>
    <property type="evidence" value="ECO:0007669"/>
    <property type="project" value="TreeGrafter"/>
</dbReference>
<dbReference type="SUPFAM" id="SSF53448">
    <property type="entry name" value="Nucleotide-diphospho-sugar transferases"/>
    <property type="match status" value="1"/>
</dbReference>
<evidence type="ECO:0000313" key="4">
    <source>
        <dbReference type="EMBL" id="KZT25923.1"/>
    </source>
</evidence>
<dbReference type="InterPro" id="IPR029044">
    <property type="entry name" value="Nucleotide-diphossugar_trans"/>
</dbReference>
<dbReference type="GO" id="GO:0000026">
    <property type="term" value="F:alpha-1,2-mannosyltransferase activity"/>
    <property type="evidence" value="ECO:0007669"/>
    <property type="project" value="TreeGrafter"/>
</dbReference>
<proteinExistence type="inferred from homology"/>
<dbReference type="GO" id="GO:0000032">
    <property type="term" value="P:cell wall mannoprotein biosynthetic process"/>
    <property type="evidence" value="ECO:0007669"/>
    <property type="project" value="TreeGrafter"/>
</dbReference>
<dbReference type="FunCoup" id="A0A165SZW1">
    <property type="interactions" value="118"/>
</dbReference>
<sequence>MAVLGQKRYILATLAILLSFLFLLQISRGPNSQHTTISELYQSVQELRFSDSDSGDAKRPQSGHTENHDIYLDSDLPSHIQLPPKETRANATLVFLCRNDDLSGVVSTIQQVEDRFNRKFGYPWVLLNDEPFTDYFKGRVSVLTDAPMTFGLVPREHWVQPDWIDESKAESARRMMRMQGVVYGDSVSYRNMCRFNSGFFFKHELLQPFRYYWRVEPGIKLYCDLDYDPFVFMEKNKKTYGFTITFDEIPKTVPTLWDSVKEFIQEHPEYIDKNNAMDYLSEDHGMTWNLCHFWSNFEIADMDFWRGEAYQAFFDFLEAKGGFYYERWGDAPVHSIAAALFQPKDRIHFFSDIGYRHDPFQHCPRGYAEWQRGKCACDRHDTFDYAGQSCLWRFEDLFYMERRNETGA</sequence>
<evidence type="ECO:0000256" key="3">
    <source>
        <dbReference type="SAM" id="SignalP"/>
    </source>
</evidence>
<dbReference type="Pfam" id="PF01793">
    <property type="entry name" value="Glyco_transf_15"/>
    <property type="match status" value="1"/>
</dbReference>
<keyword evidence="5" id="KW-1185">Reference proteome</keyword>
<feature type="signal peptide" evidence="3">
    <location>
        <begin position="1"/>
        <end position="29"/>
    </location>
</feature>
<dbReference type="GO" id="GO:0016020">
    <property type="term" value="C:membrane"/>
    <property type="evidence" value="ECO:0007669"/>
    <property type="project" value="InterPro"/>
</dbReference>
<dbReference type="Proteomes" id="UP000076761">
    <property type="component" value="Unassembled WGS sequence"/>
</dbReference>
<accession>A0A165SZW1</accession>
<evidence type="ECO:0000313" key="5">
    <source>
        <dbReference type="Proteomes" id="UP000076761"/>
    </source>
</evidence>
<dbReference type="GO" id="GO:0005794">
    <property type="term" value="C:Golgi apparatus"/>
    <property type="evidence" value="ECO:0007669"/>
    <property type="project" value="TreeGrafter"/>
</dbReference>
<dbReference type="OrthoDB" id="439943at2759"/>
<dbReference type="Gene3D" id="3.90.550.10">
    <property type="entry name" value="Spore Coat Polysaccharide Biosynthesis Protein SpsA, Chain A"/>
    <property type="match status" value="1"/>
</dbReference>
<dbReference type="InterPro" id="IPR002685">
    <property type="entry name" value="Glyco_trans_15"/>
</dbReference>
<reference evidence="4 5" key="1">
    <citation type="journal article" date="2016" name="Mol. Biol. Evol.">
        <title>Comparative Genomics of Early-Diverging Mushroom-Forming Fungi Provides Insights into the Origins of Lignocellulose Decay Capabilities.</title>
        <authorList>
            <person name="Nagy L.G."/>
            <person name="Riley R."/>
            <person name="Tritt A."/>
            <person name="Adam C."/>
            <person name="Daum C."/>
            <person name="Floudas D."/>
            <person name="Sun H."/>
            <person name="Yadav J.S."/>
            <person name="Pangilinan J."/>
            <person name="Larsson K.H."/>
            <person name="Matsuura K."/>
            <person name="Barry K."/>
            <person name="Labutti K."/>
            <person name="Kuo R."/>
            <person name="Ohm R.A."/>
            <person name="Bhattacharya S.S."/>
            <person name="Shirouzu T."/>
            <person name="Yoshinaga Y."/>
            <person name="Martin F.M."/>
            <person name="Grigoriev I.V."/>
            <person name="Hibbett D.S."/>
        </authorList>
    </citation>
    <scope>NUCLEOTIDE SEQUENCE [LARGE SCALE GENOMIC DNA]</scope>
    <source>
        <strain evidence="4 5">HHB14362 ss-1</strain>
    </source>
</reference>
<dbReference type="PANTHER" id="PTHR31121">
    <property type="entry name" value="ALPHA-1,2 MANNOSYLTRANSFERASE KTR1"/>
    <property type="match status" value="1"/>
</dbReference>
<gene>
    <name evidence="4" type="ORF">NEOLEDRAFT_1132965</name>
</gene>